<dbReference type="Pfam" id="PF06527">
    <property type="entry name" value="TniQ"/>
    <property type="match status" value="1"/>
</dbReference>
<proteinExistence type="predicted"/>
<protein>
    <submittedName>
        <fullName evidence="2">TniQ family protein</fullName>
    </submittedName>
</protein>
<organism evidence="2 3">
    <name type="scientific">Nonomuraea spiralis</name>
    <dbReference type="NCBI Taxonomy" id="46182"/>
    <lineage>
        <taxon>Bacteria</taxon>
        <taxon>Bacillati</taxon>
        <taxon>Actinomycetota</taxon>
        <taxon>Actinomycetes</taxon>
        <taxon>Streptosporangiales</taxon>
        <taxon>Streptosporangiaceae</taxon>
        <taxon>Nonomuraea</taxon>
    </lineage>
</organism>
<gene>
    <name evidence="2" type="ORF">ACFFV7_40110</name>
</gene>
<sequence length="298" mass="33564">MKIPPRRLPISFGPVQGELLGSYLHRLADANRISVGVITAVISEELPTSCNREQDTLSGWSPSCLADLARLTGRTVANLDRALFQFKDLQPSLPILHRAPLPELTRRWRTAACRCCTAKHGIRGLAIRRTLPHESVCLVHRRWLPSEEQFRLDALPAMLRANRRHRRMASRHDPLAFGLAYINISHQLRRWCETKAQPELQERWTQRLALLGEDPYGNPNLPSRQRAALVVYPEAVSLTGLLTNRLLPPSRLSQAVERRLGIRLDLLPRREVATFIETSLASISAKMTSASSGPPFHA</sequence>
<evidence type="ECO:0000313" key="2">
    <source>
        <dbReference type="EMBL" id="MFB9207447.1"/>
    </source>
</evidence>
<keyword evidence="3" id="KW-1185">Reference proteome</keyword>
<reference evidence="2 3" key="1">
    <citation type="submission" date="2024-09" db="EMBL/GenBank/DDBJ databases">
        <authorList>
            <person name="Sun Q."/>
            <person name="Mori K."/>
        </authorList>
    </citation>
    <scope>NUCLEOTIDE SEQUENCE [LARGE SCALE GENOMIC DNA]</scope>
    <source>
        <strain evidence="2 3">CCM 3426</strain>
    </source>
</reference>
<comment type="caution">
    <text evidence="2">The sequence shown here is derived from an EMBL/GenBank/DDBJ whole genome shotgun (WGS) entry which is preliminary data.</text>
</comment>
<dbReference type="EMBL" id="JBHMEI010000053">
    <property type="protein sequence ID" value="MFB9207447.1"/>
    <property type="molecule type" value="Genomic_DNA"/>
</dbReference>
<feature type="domain" description="TniQ" evidence="1">
    <location>
        <begin position="9"/>
        <end position="142"/>
    </location>
</feature>
<dbReference type="RefSeq" id="WP_189653674.1">
    <property type="nucleotide sequence ID" value="NZ_BMRC01000046.1"/>
</dbReference>
<dbReference type="Proteomes" id="UP001589647">
    <property type="component" value="Unassembled WGS sequence"/>
</dbReference>
<evidence type="ECO:0000313" key="3">
    <source>
        <dbReference type="Proteomes" id="UP001589647"/>
    </source>
</evidence>
<evidence type="ECO:0000259" key="1">
    <source>
        <dbReference type="Pfam" id="PF06527"/>
    </source>
</evidence>
<name>A0ABV5ISE1_9ACTN</name>
<dbReference type="InterPro" id="IPR009492">
    <property type="entry name" value="TniQ"/>
</dbReference>
<accession>A0ABV5ISE1</accession>